<dbReference type="KEGG" id="ery:CP97_13670"/>
<feature type="region of interest" description="Disordered" evidence="1">
    <location>
        <begin position="1"/>
        <end position="38"/>
    </location>
</feature>
<dbReference type="EMBL" id="CP011310">
    <property type="protein sequence ID" value="AKQ43476.2"/>
    <property type="molecule type" value="Genomic_DNA"/>
</dbReference>
<dbReference type="Proteomes" id="UP000059113">
    <property type="component" value="Chromosome"/>
</dbReference>
<protein>
    <submittedName>
        <fullName evidence="2">Uncharacterized protein</fullName>
    </submittedName>
</protein>
<evidence type="ECO:0000313" key="2">
    <source>
        <dbReference type="EMBL" id="AKQ43476.2"/>
    </source>
</evidence>
<proteinExistence type="predicted"/>
<reference evidence="2 3" key="1">
    <citation type="journal article" date="2015" name="Int. J. Syst. Evol. Microbiol.">
        <title>Erythrobacter atlanticus sp. nov., a bacterium from ocean sediment able to degrade polycyclic aromatic hydrocarbons.</title>
        <authorList>
            <person name="Zhuang L."/>
            <person name="Liu Y."/>
            <person name="Wang L."/>
            <person name="Wang W."/>
            <person name="Shao Z."/>
        </authorList>
    </citation>
    <scope>NUCLEOTIDE SEQUENCE [LARGE SCALE GENOMIC DNA]</scope>
    <source>
        <strain evidence="3">s21-N3</strain>
    </source>
</reference>
<keyword evidence="3" id="KW-1185">Reference proteome</keyword>
<evidence type="ECO:0000313" key="3">
    <source>
        <dbReference type="Proteomes" id="UP000059113"/>
    </source>
</evidence>
<evidence type="ECO:0000256" key="1">
    <source>
        <dbReference type="SAM" id="MobiDB-lite"/>
    </source>
</evidence>
<name>A0A0H4VKS1_9SPHN</name>
<dbReference type="AlphaFoldDB" id="A0A0H4VKS1"/>
<feature type="compositionally biased region" description="Basic and acidic residues" evidence="1">
    <location>
        <begin position="27"/>
        <end position="38"/>
    </location>
</feature>
<accession>A0A0H4VKS1</accession>
<sequence>MADFRSYLLESPSQASDDGIVPAHRMPRLDKVDDTQET</sequence>
<reference evidence="3" key="2">
    <citation type="submission" date="2015-04" db="EMBL/GenBank/DDBJ databases">
        <title>The complete genome sequence of Erythrobacter sp. s21-N3.</title>
        <authorList>
            <person name="Zhuang L."/>
            <person name="Liu Y."/>
            <person name="Shao Z."/>
        </authorList>
    </citation>
    <scope>NUCLEOTIDE SEQUENCE [LARGE SCALE GENOMIC DNA]</scope>
    <source>
        <strain evidence="3">s21-N3</strain>
    </source>
</reference>
<organism evidence="2 3">
    <name type="scientific">Aurantiacibacter atlanticus</name>
    <dbReference type="NCBI Taxonomy" id="1648404"/>
    <lineage>
        <taxon>Bacteria</taxon>
        <taxon>Pseudomonadati</taxon>
        <taxon>Pseudomonadota</taxon>
        <taxon>Alphaproteobacteria</taxon>
        <taxon>Sphingomonadales</taxon>
        <taxon>Erythrobacteraceae</taxon>
        <taxon>Aurantiacibacter</taxon>
    </lineage>
</organism>
<gene>
    <name evidence="2" type="ORF">CP97_13670</name>
</gene>